<evidence type="ECO:0000256" key="1">
    <source>
        <dbReference type="SAM" id="Phobius"/>
    </source>
</evidence>
<evidence type="ECO:0000313" key="2">
    <source>
        <dbReference type="EMBL" id="TDR82786.1"/>
    </source>
</evidence>
<evidence type="ECO:0000313" key="3">
    <source>
        <dbReference type="Proteomes" id="UP000295611"/>
    </source>
</evidence>
<keyword evidence="1" id="KW-0812">Transmembrane</keyword>
<protein>
    <submittedName>
        <fullName evidence="2">Uncharacterized protein</fullName>
    </submittedName>
</protein>
<sequence>MNPAVHTPVTQQYLDARLEAVELRMDARVQRIEDKMDLFAQSMQQMQQSIKEVCIETHSAIATLQGDTQHTIEKFQAETQSAIERLQVDTKSLKNTVLMTGISSVVAIVLGVAAFNSTVLGNMVASFEAGNSSAQLLARIQAQQEKHDKKMEEIVLRIEQRNAAAPQ</sequence>
<gene>
    <name evidence="2" type="ORF">DFP86_101175</name>
</gene>
<accession>A0A4R7BGD9</accession>
<proteinExistence type="predicted"/>
<dbReference type="EMBL" id="SNZP01000001">
    <property type="protein sequence ID" value="TDR82786.1"/>
    <property type="molecule type" value="Genomic_DNA"/>
</dbReference>
<keyword evidence="1" id="KW-0472">Membrane</keyword>
<keyword evidence="3" id="KW-1185">Reference proteome</keyword>
<dbReference type="OrthoDB" id="8780950at2"/>
<reference evidence="2 3" key="1">
    <citation type="submission" date="2019-03" db="EMBL/GenBank/DDBJ databases">
        <title>Genomic Encyclopedia of Type Strains, Phase III (KMG-III): the genomes of soil and plant-associated and newly described type strains.</title>
        <authorList>
            <person name="Whitman W."/>
        </authorList>
    </citation>
    <scope>NUCLEOTIDE SEQUENCE [LARGE SCALE GENOMIC DNA]</scope>
    <source>
        <strain evidence="2 3">CECT 8976</strain>
    </source>
</reference>
<dbReference type="AlphaFoldDB" id="A0A4R7BGD9"/>
<organism evidence="2 3">
    <name type="scientific">Paludibacterium purpuratum</name>
    <dbReference type="NCBI Taxonomy" id="1144873"/>
    <lineage>
        <taxon>Bacteria</taxon>
        <taxon>Pseudomonadati</taxon>
        <taxon>Pseudomonadota</taxon>
        <taxon>Betaproteobacteria</taxon>
        <taxon>Neisseriales</taxon>
        <taxon>Chromobacteriaceae</taxon>
        <taxon>Paludibacterium</taxon>
    </lineage>
</organism>
<dbReference type="RefSeq" id="WP_133678112.1">
    <property type="nucleotide sequence ID" value="NZ_SNZP01000001.1"/>
</dbReference>
<name>A0A4R7BGD9_9NEIS</name>
<feature type="transmembrane region" description="Helical" evidence="1">
    <location>
        <begin position="95"/>
        <end position="115"/>
    </location>
</feature>
<dbReference type="Proteomes" id="UP000295611">
    <property type="component" value="Unassembled WGS sequence"/>
</dbReference>
<keyword evidence="1" id="KW-1133">Transmembrane helix</keyword>
<comment type="caution">
    <text evidence="2">The sequence shown here is derived from an EMBL/GenBank/DDBJ whole genome shotgun (WGS) entry which is preliminary data.</text>
</comment>